<dbReference type="AlphaFoldDB" id="A0A3E0VT27"/>
<proteinExistence type="predicted"/>
<dbReference type="EMBL" id="NBXA01000021">
    <property type="protein sequence ID" value="RFA12760.1"/>
    <property type="molecule type" value="Genomic_DNA"/>
</dbReference>
<reference evidence="1 2" key="1">
    <citation type="submission" date="2017-04" db="EMBL/GenBank/DDBJ databases">
        <title>Comparative genome analysis of Subtercola boreus.</title>
        <authorList>
            <person name="Cho Y.-J."/>
            <person name="Cho A."/>
            <person name="Kim O.-S."/>
            <person name="Lee J.-I."/>
        </authorList>
    </citation>
    <scope>NUCLEOTIDE SEQUENCE [LARGE SCALE GENOMIC DNA]</scope>
    <source>
        <strain evidence="1 2">P27444</strain>
    </source>
</reference>
<protein>
    <submittedName>
        <fullName evidence="1">Uncharacterized protein</fullName>
    </submittedName>
</protein>
<comment type="caution">
    <text evidence="1">The sequence shown here is derived from an EMBL/GenBank/DDBJ whole genome shotgun (WGS) entry which is preliminary data.</text>
</comment>
<name>A0A3E0VT27_9MICO</name>
<gene>
    <name evidence="1" type="ORF">B7R21_10560</name>
</gene>
<accession>A0A3E0VT27</accession>
<evidence type="ECO:0000313" key="1">
    <source>
        <dbReference type="EMBL" id="RFA12760.1"/>
    </source>
</evidence>
<evidence type="ECO:0000313" key="2">
    <source>
        <dbReference type="Proteomes" id="UP000256709"/>
    </source>
</evidence>
<dbReference type="RefSeq" id="WP_116283222.1">
    <property type="nucleotide sequence ID" value="NZ_NBXA01000021.1"/>
</dbReference>
<sequence length="72" mass="7816">MSGNLKRSGYLLELTPLLVGHEIELVHTGEKVQSFMDGETIDLGLSAPWTAHQTGNVANNVAFDDCMFLPAN</sequence>
<dbReference type="Proteomes" id="UP000256709">
    <property type="component" value="Unassembled WGS sequence"/>
</dbReference>
<organism evidence="1 2">
    <name type="scientific">Subtercola boreus</name>
    <dbReference type="NCBI Taxonomy" id="120213"/>
    <lineage>
        <taxon>Bacteria</taxon>
        <taxon>Bacillati</taxon>
        <taxon>Actinomycetota</taxon>
        <taxon>Actinomycetes</taxon>
        <taxon>Micrococcales</taxon>
        <taxon>Microbacteriaceae</taxon>
        <taxon>Subtercola</taxon>
    </lineage>
</organism>